<dbReference type="RefSeq" id="WP_085804126.1">
    <property type="nucleotide sequence ID" value="NZ_FWFX01000001.1"/>
</dbReference>
<sequence length="150" mass="16106">MIQFTLKCDQDHRFDSWFQSAGAFDKLKAAGMVTCAVCGSGKVEKAIMAPRVQASRSKSAVPSVDAPTSVPAGMLEPSAAEQALAKLKKQVEDNSEYVGMNFAREARDMHDGIAPERAIYGEAKPEEAKKLIEDGVPVAPLPFVPGRKAN</sequence>
<proteinExistence type="predicted"/>
<dbReference type="PIRSF" id="PIRSF032131">
    <property type="entry name" value="UCP032131"/>
    <property type="match status" value="1"/>
</dbReference>
<gene>
    <name evidence="1" type="ORF">ROA7450_00242</name>
</gene>
<name>A0A1X6Y8U8_9RHOB</name>
<dbReference type="Proteomes" id="UP000193061">
    <property type="component" value="Unassembled WGS sequence"/>
</dbReference>
<organism evidence="1 2">
    <name type="scientific">Roseovarius albus</name>
    <dbReference type="NCBI Taxonomy" id="1247867"/>
    <lineage>
        <taxon>Bacteria</taxon>
        <taxon>Pseudomonadati</taxon>
        <taxon>Pseudomonadota</taxon>
        <taxon>Alphaproteobacteria</taxon>
        <taxon>Rhodobacterales</taxon>
        <taxon>Roseobacteraceae</taxon>
        <taxon>Roseovarius</taxon>
    </lineage>
</organism>
<dbReference type="EMBL" id="FWFX01000001">
    <property type="protein sequence ID" value="SLN14032.1"/>
    <property type="molecule type" value="Genomic_DNA"/>
</dbReference>
<protein>
    <submittedName>
        <fullName evidence="1">Uncharacterized protein</fullName>
    </submittedName>
</protein>
<evidence type="ECO:0000313" key="1">
    <source>
        <dbReference type="EMBL" id="SLN14032.1"/>
    </source>
</evidence>
<dbReference type="OrthoDB" id="9799894at2"/>
<evidence type="ECO:0000313" key="2">
    <source>
        <dbReference type="Proteomes" id="UP000193061"/>
    </source>
</evidence>
<accession>A0A1X6Y8U8</accession>
<dbReference type="Pfam" id="PF06676">
    <property type="entry name" value="DUF1178"/>
    <property type="match status" value="1"/>
</dbReference>
<keyword evidence="2" id="KW-1185">Reference proteome</keyword>
<dbReference type="InterPro" id="IPR009562">
    <property type="entry name" value="DUF1178"/>
</dbReference>
<reference evidence="1 2" key="1">
    <citation type="submission" date="2017-03" db="EMBL/GenBank/DDBJ databases">
        <authorList>
            <person name="Afonso C.L."/>
            <person name="Miller P.J."/>
            <person name="Scott M.A."/>
            <person name="Spackman E."/>
            <person name="Goraichik I."/>
            <person name="Dimitrov K.M."/>
            <person name="Suarez D.L."/>
            <person name="Swayne D.E."/>
        </authorList>
    </citation>
    <scope>NUCLEOTIDE SEQUENCE [LARGE SCALE GENOMIC DNA]</scope>
    <source>
        <strain evidence="1 2">CECT 7450</strain>
    </source>
</reference>
<dbReference type="AlphaFoldDB" id="A0A1X6Y8U8"/>